<dbReference type="HOGENOM" id="CLU_027480_0_1_6"/>
<dbReference type="InterPro" id="IPR018391">
    <property type="entry name" value="PQQ_b-propeller_rpt"/>
</dbReference>
<sequence length="396" mass="46722">MKFCHIIMDNLNTENFFHVTSEINYIHKKDLSLQKNFNTNKIKKSWTNFLDFKNMKYSQLIPANKNEKIFFANYTGTVKAINIYTGTKIWEINLNNLFIPHKKNIKLAGGIGVSSSDINYIYMGSEYGIIYALDINNGKLIWKQKTLGKILSIPQSTNYGVLIIYTNNGFLQALNEIDGSIQWTKKINNEVFNTYKYDIFFVKIFSDKVILIDNKKNVIALSVYNGETIWEQSINYIDHKKNNLFYSINEKKDVIVLDNKIYVISKNGYLFCLNSESGKILWINKSIYISKILYDKNNLYAIDQYYKIIAINLHTGENVWIYNQKLIRPNYRHFAIYHKYFIFLDQNKYVYQININNRKYIKKEKINISGNIFFMNIFKNYLLIIAKSGKIYSFNL</sequence>
<gene>
    <name evidence="2" type="ORF">WIGMOR_0173</name>
</gene>
<dbReference type="Gene3D" id="2.130.10.10">
    <property type="entry name" value="YVTN repeat-like/Quinoprotein amine dehydrogenase"/>
    <property type="match status" value="1"/>
</dbReference>
<keyword evidence="2" id="KW-0449">Lipoprotein</keyword>
<dbReference type="InterPro" id="IPR015943">
    <property type="entry name" value="WD40/YVTN_repeat-like_dom_sf"/>
</dbReference>
<dbReference type="STRING" id="1142511.WIGMOR_0173"/>
<dbReference type="InterPro" id="IPR011047">
    <property type="entry name" value="Quinoprotein_ADH-like_sf"/>
</dbReference>
<dbReference type="SUPFAM" id="SSF50998">
    <property type="entry name" value="Quinoprotein alcohol dehydrogenase-like"/>
    <property type="match status" value="1"/>
</dbReference>
<dbReference type="SMART" id="SM00564">
    <property type="entry name" value="PQQ"/>
    <property type="match status" value="6"/>
</dbReference>
<dbReference type="KEGG" id="wgl:WIGMOR_0173"/>
<feature type="domain" description="Pyrrolo-quinoline quinone repeat" evidence="1">
    <location>
        <begin position="76"/>
        <end position="322"/>
    </location>
</feature>
<protein>
    <submittedName>
        <fullName evidence="2">Putative lipoprotein</fullName>
    </submittedName>
</protein>
<dbReference type="eggNOG" id="COG1520">
    <property type="taxonomic scope" value="Bacteria"/>
</dbReference>
<evidence type="ECO:0000259" key="1">
    <source>
        <dbReference type="Pfam" id="PF13360"/>
    </source>
</evidence>
<evidence type="ECO:0000313" key="3">
    <source>
        <dbReference type="Proteomes" id="UP000009061"/>
    </source>
</evidence>
<dbReference type="PANTHER" id="PTHR34512:SF30">
    <property type="entry name" value="OUTER MEMBRANE PROTEIN ASSEMBLY FACTOR BAMB"/>
    <property type="match status" value="1"/>
</dbReference>
<proteinExistence type="predicted"/>
<dbReference type="InterPro" id="IPR002372">
    <property type="entry name" value="PQQ_rpt_dom"/>
</dbReference>
<evidence type="ECO:0000313" key="2">
    <source>
        <dbReference type="EMBL" id="AFA41020.1"/>
    </source>
</evidence>
<dbReference type="EMBL" id="CP003315">
    <property type="protein sequence ID" value="AFA41020.1"/>
    <property type="molecule type" value="Genomic_DNA"/>
</dbReference>
<keyword evidence="3" id="KW-1185">Reference proteome</keyword>
<dbReference type="AlphaFoldDB" id="H6Q4G0"/>
<accession>H6Q4G0</accession>
<reference evidence="2 3" key="1">
    <citation type="journal article" date="2012" name="MBio">
        <title>Insight into the transmission biology and species-specific functional capabilities of tsetse (Diptera: glossinidae) obligate symbiont wigglesworthia.</title>
        <authorList>
            <person name="Rio R.V."/>
            <person name="Symula R.E."/>
            <person name="Wang J."/>
            <person name="Lohs C."/>
            <person name="Wu Y.N."/>
            <person name="Snyder A.K."/>
            <person name="Bjornson R.D."/>
            <person name="Oshima K."/>
            <person name="Biehl B.S."/>
            <person name="Perna N.T."/>
            <person name="Hattori M."/>
            <person name="Aksoy S."/>
        </authorList>
    </citation>
    <scope>NUCLEOTIDE SEQUENCE [LARGE SCALE GENOMIC DNA]</scope>
    <source>
        <strain evidence="2">WGM</strain>
    </source>
</reference>
<organism evidence="2 3">
    <name type="scientific">Wigglesworthia glossinidia endosymbiont of Glossina morsitans morsitans</name>
    <name type="common">Yale colony</name>
    <dbReference type="NCBI Taxonomy" id="1142511"/>
    <lineage>
        <taxon>Bacteria</taxon>
        <taxon>Pseudomonadati</taxon>
        <taxon>Pseudomonadota</taxon>
        <taxon>Gammaproteobacteria</taxon>
        <taxon>Enterobacterales</taxon>
        <taxon>Erwiniaceae</taxon>
        <taxon>Wigglesworthia</taxon>
    </lineage>
</organism>
<dbReference type="Pfam" id="PF13360">
    <property type="entry name" value="PQQ_2"/>
    <property type="match status" value="1"/>
</dbReference>
<dbReference type="Proteomes" id="UP000009061">
    <property type="component" value="Chromosome"/>
</dbReference>
<name>H6Q4G0_WIGGL</name>
<dbReference type="PANTHER" id="PTHR34512">
    <property type="entry name" value="CELL SURFACE PROTEIN"/>
    <property type="match status" value="1"/>
</dbReference>